<feature type="region of interest" description="Disordered" evidence="1">
    <location>
        <begin position="733"/>
        <end position="808"/>
    </location>
</feature>
<proteinExistence type="predicted"/>
<dbReference type="PROSITE" id="PS00109">
    <property type="entry name" value="PROTEIN_KINASE_TYR"/>
    <property type="match status" value="1"/>
</dbReference>
<dbReference type="Proteomes" id="UP000623687">
    <property type="component" value="Unassembled WGS sequence"/>
</dbReference>
<keyword evidence="4" id="KW-1185">Reference proteome</keyword>
<gene>
    <name evidence="3" type="ORF">PC9H_009129</name>
</gene>
<dbReference type="OrthoDB" id="2996483at2759"/>
<evidence type="ECO:0000259" key="2">
    <source>
        <dbReference type="Pfam" id="PF17667"/>
    </source>
</evidence>
<dbReference type="GO" id="GO:0004672">
    <property type="term" value="F:protein kinase activity"/>
    <property type="evidence" value="ECO:0007669"/>
    <property type="project" value="InterPro"/>
</dbReference>
<reference evidence="3" key="1">
    <citation type="submission" date="2019-07" db="EMBL/GenBank/DDBJ databases">
        <authorList>
            <person name="Palmer J.M."/>
        </authorList>
    </citation>
    <scope>NUCLEOTIDE SEQUENCE</scope>
    <source>
        <strain evidence="3">PC9</strain>
    </source>
</reference>
<organism evidence="3 4">
    <name type="scientific">Pleurotus ostreatus</name>
    <name type="common">Oyster mushroom</name>
    <name type="synonym">White-rot fungus</name>
    <dbReference type="NCBI Taxonomy" id="5322"/>
    <lineage>
        <taxon>Eukaryota</taxon>
        <taxon>Fungi</taxon>
        <taxon>Dikarya</taxon>
        <taxon>Basidiomycota</taxon>
        <taxon>Agaricomycotina</taxon>
        <taxon>Agaricomycetes</taxon>
        <taxon>Agaricomycetidae</taxon>
        <taxon>Agaricales</taxon>
        <taxon>Pleurotineae</taxon>
        <taxon>Pleurotaceae</taxon>
        <taxon>Pleurotus</taxon>
    </lineage>
</organism>
<accession>A0A8H6ZX57</accession>
<evidence type="ECO:0000313" key="3">
    <source>
        <dbReference type="EMBL" id="KAF7426760.1"/>
    </source>
</evidence>
<dbReference type="AlphaFoldDB" id="A0A8H6ZX57"/>
<dbReference type="SUPFAM" id="SSF56112">
    <property type="entry name" value="Protein kinase-like (PK-like)"/>
    <property type="match status" value="1"/>
</dbReference>
<dbReference type="VEuPathDB" id="FungiDB:PC9H_009129"/>
<dbReference type="RefSeq" id="XP_036630064.1">
    <property type="nucleotide sequence ID" value="XM_036778636.1"/>
</dbReference>
<comment type="caution">
    <text evidence="3">The sequence shown here is derived from an EMBL/GenBank/DDBJ whole genome shotgun (WGS) entry which is preliminary data.</text>
</comment>
<feature type="region of interest" description="Disordered" evidence="1">
    <location>
        <begin position="1"/>
        <end position="24"/>
    </location>
</feature>
<sequence>MADYKLYPQTTPVKKTQPPPYNRRQMSDIVTRTDYLTPQKAFSVDRLNKPPSFAAILENKTLQGLVKQFSSSTTTSYGLVVKLLNCASSLIHKRWAKDKELLAFRDNHTRSPTNHPNDSRAGEPDIVTILDLINKLIEKDKTKRIPWHHVLSTIEEKGEADSDDGPAQSAAYLAFANQCRPDLVGMYGMAISPKGYIVQYSCPAGLQTSEEFNWVDITPLLSYVYTLYIPREDFASRDPSITLADSDDTFGAPAWNIRDGDKVYENCAVKVVGDPWRRMTWVARVGTSPITIKDSYRDAHASFREGELYDILHREGPAPGFLRIKKEYEVRCERGRPITVTVGSTTRIKTRLIMHTWGESLRKCPSLIDFAKSMYDILEAHRWAVLERNIIHRDISHGNIFVQAEDFKEENEKEFAGKESRPIFVNEIVENVKNADPMARLGDMDNAAELNRDKAVSPSFVARKKKTSMNNEPLRFRTGTPKFIARSPAVGRLLVTNVDFRAMPELPNHLAEKYFETYANDRSGLRTFVDDDFTNHGGMYSSRKNVKKYEDNPDLVVEEFEHHPRHDAESVFWCMVVFLLVAVPLGSPDEVIPKDTDKFSLFCAWRHIANHQVGPTQDICDSRAGLLAGGKLWNEWLHPDLAHAGPLLASLASQVSPEWSLLSPQPRDLHLHKAMQRIILTHIDLWQKNKLDVKFDTGRVRPTIPPDNRTVPQVCITPSIDGQHIAAGALRNKRGSQNIEQKEDSQAKRRRTTRAEAKALGSQSLPPTPPLATTPRRFPRFHAHEVDRILPPTPGSASTSLTSDWPPLDANVFYTATKDKA</sequence>
<evidence type="ECO:0000313" key="4">
    <source>
        <dbReference type="Proteomes" id="UP000623687"/>
    </source>
</evidence>
<dbReference type="EMBL" id="JACETU010000006">
    <property type="protein sequence ID" value="KAF7426760.1"/>
    <property type="molecule type" value="Genomic_DNA"/>
</dbReference>
<dbReference type="InterPro" id="IPR011009">
    <property type="entry name" value="Kinase-like_dom_sf"/>
</dbReference>
<dbReference type="InterPro" id="IPR008266">
    <property type="entry name" value="Tyr_kinase_AS"/>
</dbReference>
<name>A0A8H6ZX57_PLEOS</name>
<feature type="domain" description="Fungal-type protein kinase" evidence="2">
    <location>
        <begin position="334"/>
        <end position="485"/>
    </location>
</feature>
<dbReference type="InterPro" id="IPR040976">
    <property type="entry name" value="Pkinase_fungal"/>
</dbReference>
<dbReference type="GeneID" id="59378947"/>
<evidence type="ECO:0000256" key="1">
    <source>
        <dbReference type="SAM" id="MobiDB-lite"/>
    </source>
</evidence>
<feature type="compositionally biased region" description="Basic and acidic residues" evidence="1">
    <location>
        <begin position="740"/>
        <end position="757"/>
    </location>
</feature>
<dbReference type="Pfam" id="PF17667">
    <property type="entry name" value="Pkinase_fungal"/>
    <property type="match status" value="1"/>
</dbReference>
<protein>
    <recommendedName>
        <fullName evidence="2">Fungal-type protein kinase domain-containing protein</fullName>
    </recommendedName>
</protein>